<dbReference type="Gene3D" id="3.40.640.10">
    <property type="entry name" value="Type I PLP-dependent aspartate aminotransferase-like (Major domain)"/>
    <property type="match status" value="1"/>
</dbReference>
<evidence type="ECO:0000256" key="3">
    <source>
        <dbReference type="PIRSR" id="PIRSR000390-1"/>
    </source>
</evidence>
<dbReference type="InterPro" id="IPR015421">
    <property type="entry name" value="PyrdxlP-dep_Trfase_major"/>
</dbReference>
<dbReference type="Gene3D" id="3.90.1150.10">
    <property type="entry name" value="Aspartate Aminotransferase, domain 1"/>
    <property type="match status" value="1"/>
</dbReference>
<dbReference type="PANTHER" id="PTHR30244:SF36">
    <property type="entry name" value="3-OXO-GLUCOSE-6-PHOSPHATE:GLUTAMATE AMINOTRANSFERASE"/>
    <property type="match status" value="1"/>
</dbReference>
<dbReference type="AlphaFoldDB" id="A0AAE9Z956"/>
<evidence type="ECO:0000256" key="1">
    <source>
        <dbReference type="ARBA" id="ARBA00022898"/>
    </source>
</evidence>
<evidence type="ECO:0000256" key="2">
    <source>
        <dbReference type="ARBA" id="ARBA00037999"/>
    </source>
</evidence>
<dbReference type="InterPro" id="IPR015424">
    <property type="entry name" value="PyrdxlP-dep_Trfase"/>
</dbReference>
<dbReference type="GO" id="GO:0000271">
    <property type="term" value="P:polysaccharide biosynthetic process"/>
    <property type="evidence" value="ECO:0007669"/>
    <property type="project" value="TreeGrafter"/>
</dbReference>
<dbReference type="GO" id="GO:0030170">
    <property type="term" value="F:pyridoxal phosphate binding"/>
    <property type="evidence" value="ECO:0007669"/>
    <property type="project" value="TreeGrafter"/>
</dbReference>
<accession>A0AAE9Z956</accession>
<evidence type="ECO:0000256" key="4">
    <source>
        <dbReference type="PIRSR" id="PIRSR000390-2"/>
    </source>
</evidence>
<keyword evidence="1 4" id="KW-0663">Pyridoxal phosphate</keyword>
<comment type="similarity">
    <text evidence="2 5">Belongs to the DegT/DnrJ/EryC1 family.</text>
</comment>
<proteinExistence type="inferred from homology"/>
<dbReference type="RefSeq" id="WP_044838505.1">
    <property type="nucleotide sequence ID" value="NZ_CP059734.1"/>
</dbReference>
<feature type="modified residue" description="N6-(pyridoxal phosphate)lysine" evidence="4">
    <location>
        <position position="187"/>
    </location>
</feature>
<reference evidence="6 7" key="1">
    <citation type="journal article" date="2015" name="Genome Announc.">
        <title>Draft Genome Sequences of Marine Isolates of Thalassomonas viridans and Thalassomonas actiniarum.</title>
        <authorList>
            <person name="Olonade I."/>
            <person name="van Zyl L.J."/>
            <person name="Trindade M."/>
        </authorList>
    </citation>
    <scope>NUCLEOTIDE SEQUENCE [LARGE SCALE GENOMIC DNA]</scope>
    <source>
        <strain evidence="6 7">XOM25</strain>
    </source>
</reference>
<dbReference type="GO" id="GO:0008483">
    <property type="term" value="F:transaminase activity"/>
    <property type="evidence" value="ECO:0007669"/>
    <property type="project" value="UniProtKB-KW"/>
</dbReference>
<dbReference type="KEGG" id="tvd:SG34_029870"/>
<sequence length="373" mass="40780">MNKVDFYRTGESFGQIKAELYQQLSEALSRETIVNGEAVAKFEQAMQEYTGASHCIAVGNGTDALIMLLTAAGIGKGDEVIIPSYSFFASLSCVLHVGATPVFVDIEQDSYAIDAAKIEEKITSKTKAIMPVHLFTQLADMQAITAIAKRHSLEVFEDSAEGFGMFADGRHAGLFGKGGVLSFFPTKTLGALGDAGMIVTNDADLAGQCRLLRNLGRDEEGIAQILGVNSRMDDLHACFMLARMGRMEEEIAARKWVAGQYHERLAALFPRVKLPVIVERPGGNHPVYYVYQIAAENRDALAAYLTEKGIVTETYYPMPLHQQPCIADLDYRAGDMPVAEMMSESAIALPLYPDMSAGQISYVCNAIKDFYNQ</sequence>
<dbReference type="SUPFAM" id="SSF53383">
    <property type="entry name" value="PLP-dependent transferases"/>
    <property type="match status" value="1"/>
</dbReference>
<dbReference type="InterPro" id="IPR015422">
    <property type="entry name" value="PyrdxlP-dep_Trfase_small"/>
</dbReference>
<dbReference type="PIRSF" id="PIRSF000390">
    <property type="entry name" value="PLP_StrS"/>
    <property type="match status" value="1"/>
</dbReference>
<dbReference type="EMBL" id="CP059734">
    <property type="protein sequence ID" value="WDE08991.1"/>
    <property type="molecule type" value="Genomic_DNA"/>
</dbReference>
<feature type="active site" description="Proton acceptor" evidence="3">
    <location>
        <position position="187"/>
    </location>
</feature>
<organism evidence="6 7">
    <name type="scientific">Thalassomonas viridans</name>
    <dbReference type="NCBI Taxonomy" id="137584"/>
    <lineage>
        <taxon>Bacteria</taxon>
        <taxon>Pseudomonadati</taxon>
        <taxon>Pseudomonadota</taxon>
        <taxon>Gammaproteobacteria</taxon>
        <taxon>Alteromonadales</taxon>
        <taxon>Colwelliaceae</taxon>
        <taxon>Thalassomonas</taxon>
    </lineage>
</organism>
<reference evidence="6 7" key="2">
    <citation type="journal article" date="2022" name="Mar. Drugs">
        <title>Bioassay-Guided Fractionation Leads to the Detection of Cholic Acid Generated by the Rare Thalassomonas sp.</title>
        <authorList>
            <person name="Pheiffer F."/>
            <person name="Schneider Y.K."/>
            <person name="Hansen E.H."/>
            <person name="Andersen J.H."/>
            <person name="Isaksson J."/>
            <person name="Busche T."/>
            <person name="R C."/>
            <person name="Kalinowski J."/>
            <person name="Zyl L.V."/>
            <person name="Trindade M."/>
        </authorList>
    </citation>
    <scope>NUCLEOTIDE SEQUENCE [LARGE SCALE GENOMIC DNA]</scope>
    <source>
        <strain evidence="6 7">XOM25</strain>
    </source>
</reference>
<name>A0AAE9Z956_9GAMM</name>
<keyword evidence="6" id="KW-0032">Aminotransferase</keyword>
<keyword evidence="7" id="KW-1185">Reference proteome</keyword>
<keyword evidence="6" id="KW-0808">Transferase</keyword>
<protein>
    <submittedName>
        <fullName evidence="6">DegT/DnrJ/EryC1/StrS family aminotransferase</fullName>
    </submittedName>
</protein>
<dbReference type="Pfam" id="PF01041">
    <property type="entry name" value="DegT_DnrJ_EryC1"/>
    <property type="match status" value="1"/>
</dbReference>
<gene>
    <name evidence="6" type="ORF">SG34_029870</name>
</gene>
<dbReference type="Proteomes" id="UP000032352">
    <property type="component" value="Chromosome pTvir"/>
</dbReference>
<dbReference type="InterPro" id="IPR000653">
    <property type="entry name" value="DegT/StrS_aminotransferase"/>
</dbReference>
<dbReference type="PANTHER" id="PTHR30244">
    <property type="entry name" value="TRANSAMINASE"/>
    <property type="match status" value="1"/>
</dbReference>
<evidence type="ECO:0000313" key="7">
    <source>
        <dbReference type="Proteomes" id="UP000032352"/>
    </source>
</evidence>
<dbReference type="CDD" id="cd00616">
    <property type="entry name" value="AHBA_syn"/>
    <property type="match status" value="1"/>
</dbReference>
<evidence type="ECO:0000313" key="6">
    <source>
        <dbReference type="EMBL" id="WDE08991.1"/>
    </source>
</evidence>
<evidence type="ECO:0000256" key="5">
    <source>
        <dbReference type="RuleBase" id="RU004508"/>
    </source>
</evidence>